<dbReference type="AlphaFoldDB" id="A0A2U9IRE3"/>
<evidence type="ECO:0000313" key="2">
    <source>
        <dbReference type="Proteomes" id="UP000247586"/>
    </source>
</evidence>
<dbReference type="RefSeq" id="WP_110368773.1">
    <property type="nucleotide sequence ID" value="NZ_CP029287.2"/>
</dbReference>
<reference evidence="1" key="1">
    <citation type="submission" date="2018-05" db="EMBL/GenBank/DDBJ databases">
        <title>Complete Genome Sequences of Extremely Thermoacidophilic, Metal-Mobilizing Type-Strain Members of the Archaeal Family Sulfolobaceae: Acidianus brierleyi DSM-1651T, Acidianus sulfidivorans DSM-18786T, Metallosphaera hakonensis DSM-7519T, and Metallosphaera prunae DSM-10039T.</title>
        <authorList>
            <person name="Counts J.A."/>
            <person name="Kelly R.M."/>
        </authorList>
    </citation>
    <scope>NUCLEOTIDE SEQUENCE [LARGE SCALE GENOMIC DNA]</scope>
    <source>
        <strain evidence="1">HO1-1</strain>
    </source>
</reference>
<proteinExistence type="predicted"/>
<dbReference type="Proteomes" id="UP000247586">
    <property type="component" value="Chromosome"/>
</dbReference>
<evidence type="ECO:0008006" key="3">
    <source>
        <dbReference type="Google" id="ProtNLM"/>
    </source>
</evidence>
<dbReference type="Pfam" id="PF05942">
    <property type="entry name" value="PaREP1"/>
    <property type="match status" value="1"/>
</dbReference>
<gene>
    <name evidence="1" type="ORF">DFR87_01645</name>
</gene>
<dbReference type="KEGG" id="mhk:DFR87_01645"/>
<accession>A0A2U9IRE3</accession>
<keyword evidence="2" id="KW-1185">Reference proteome</keyword>
<organism evidence="1 2">
    <name type="scientific">Metallosphaera hakonensis JCM 8857 = DSM 7519</name>
    <dbReference type="NCBI Taxonomy" id="1293036"/>
    <lineage>
        <taxon>Archaea</taxon>
        <taxon>Thermoproteota</taxon>
        <taxon>Thermoprotei</taxon>
        <taxon>Sulfolobales</taxon>
        <taxon>Sulfolobaceae</taxon>
        <taxon>Metallosphaera</taxon>
    </lineage>
</organism>
<dbReference type="EMBL" id="CP029287">
    <property type="protein sequence ID" value="AWR98618.1"/>
    <property type="molecule type" value="Genomic_DNA"/>
</dbReference>
<sequence length="170" mass="19880">MYEILDYKADPKSYVYVKVMESLMEAKLALEMLRKGMITNASSKAFIAVKAMVSALVVKNFDKILQLKSEKERDWYERVGYTAPTTGLMRVSYDLEKLGYDVQLIVKTSLILHSFSRNGFDPNFVNYKDKEEVERDILSVVEVIKRDIKKYFEDIWDEKLEKMKELDHGV</sequence>
<dbReference type="OrthoDB" id="41609at2157"/>
<dbReference type="InterPro" id="IPR010268">
    <property type="entry name" value="PaREP1"/>
</dbReference>
<evidence type="ECO:0000313" key="1">
    <source>
        <dbReference type="EMBL" id="AWR98618.1"/>
    </source>
</evidence>
<dbReference type="GeneID" id="36834005"/>
<name>A0A2U9IRE3_9CREN</name>
<protein>
    <recommendedName>
        <fullName evidence="3">PaREP1 family protein</fullName>
    </recommendedName>
</protein>